<evidence type="ECO:0000256" key="2">
    <source>
        <dbReference type="RuleBase" id="RU004328"/>
    </source>
</evidence>
<dbReference type="GO" id="GO:0006401">
    <property type="term" value="P:RNA catabolic process"/>
    <property type="evidence" value="ECO:0007669"/>
    <property type="project" value="TreeGrafter"/>
</dbReference>
<dbReference type="SUPFAM" id="SSF55895">
    <property type="entry name" value="Ribonuclease Rh-like"/>
    <property type="match status" value="1"/>
</dbReference>
<dbReference type="GO" id="GO:0003723">
    <property type="term" value="F:RNA binding"/>
    <property type="evidence" value="ECO:0007669"/>
    <property type="project" value="InterPro"/>
</dbReference>
<dbReference type="OrthoDB" id="435754at2759"/>
<accession>A0A8J2MU23</accession>
<dbReference type="InterPro" id="IPR036430">
    <property type="entry name" value="RNase_T2-like_sf"/>
</dbReference>
<dbReference type="GO" id="GO:0005576">
    <property type="term" value="C:extracellular region"/>
    <property type="evidence" value="ECO:0007669"/>
    <property type="project" value="TreeGrafter"/>
</dbReference>
<dbReference type="PANTHER" id="PTHR11240:SF22">
    <property type="entry name" value="RIBONUCLEASE T2"/>
    <property type="match status" value="1"/>
</dbReference>
<dbReference type="InterPro" id="IPR001568">
    <property type="entry name" value="RNase_T2-like"/>
</dbReference>
<keyword evidence="4" id="KW-1185">Reference proteome</keyword>
<comment type="similarity">
    <text evidence="1 2">Belongs to the RNase T2 family.</text>
</comment>
<dbReference type="AlphaFoldDB" id="A0A8J2MU23"/>
<comment type="caution">
    <text evidence="3">The sequence shown here is derived from an EMBL/GenBank/DDBJ whole genome shotgun (WGS) entry which is preliminary data.</text>
</comment>
<dbReference type="GO" id="GO:0033897">
    <property type="term" value="F:ribonuclease T2 activity"/>
    <property type="evidence" value="ECO:0007669"/>
    <property type="project" value="InterPro"/>
</dbReference>
<feature type="non-terminal residue" evidence="3">
    <location>
        <position position="208"/>
    </location>
</feature>
<dbReference type="Pfam" id="PF00445">
    <property type="entry name" value="Ribonuclease_T2"/>
    <property type="match status" value="1"/>
</dbReference>
<organism evidence="3 4">
    <name type="scientific">Cotesia congregata</name>
    <name type="common">Parasitoid wasp</name>
    <name type="synonym">Apanteles congregatus</name>
    <dbReference type="NCBI Taxonomy" id="51543"/>
    <lineage>
        <taxon>Eukaryota</taxon>
        <taxon>Metazoa</taxon>
        <taxon>Ecdysozoa</taxon>
        <taxon>Arthropoda</taxon>
        <taxon>Hexapoda</taxon>
        <taxon>Insecta</taxon>
        <taxon>Pterygota</taxon>
        <taxon>Neoptera</taxon>
        <taxon>Endopterygota</taxon>
        <taxon>Hymenoptera</taxon>
        <taxon>Apocrita</taxon>
        <taxon>Ichneumonoidea</taxon>
        <taxon>Braconidae</taxon>
        <taxon>Microgastrinae</taxon>
        <taxon>Cotesia</taxon>
    </lineage>
</organism>
<reference evidence="3" key="1">
    <citation type="submission" date="2021-04" db="EMBL/GenBank/DDBJ databases">
        <authorList>
            <person name="Chebbi M.A.C M."/>
        </authorList>
    </citation>
    <scope>NUCLEOTIDE SEQUENCE</scope>
</reference>
<proteinExistence type="inferred from homology"/>
<evidence type="ECO:0000313" key="3">
    <source>
        <dbReference type="EMBL" id="CAG5109359.1"/>
    </source>
</evidence>
<protein>
    <submittedName>
        <fullName evidence="3">Similar to rnaset2: Ribonuclease T2 (Danio rerio)</fullName>
    </submittedName>
</protein>
<dbReference type="Gene3D" id="3.90.730.10">
    <property type="entry name" value="Ribonuclease T2-like"/>
    <property type="match status" value="1"/>
</dbReference>
<gene>
    <name evidence="3" type="ORF">HICCMSTLAB_LOCUS13995</name>
</gene>
<evidence type="ECO:0000313" key="4">
    <source>
        <dbReference type="Proteomes" id="UP000786811"/>
    </source>
</evidence>
<dbReference type="Proteomes" id="UP000786811">
    <property type="component" value="Unassembled WGS sequence"/>
</dbReference>
<name>A0A8J2MU23_COTCN</name>
<dbReference type="PANTHER" id="PTHR11240">
    <property type="entry name" value="RIBONUCLEASE T2"/>
    <property type="match status" value="1"/>
</dbReference>
<dbReference type="EMBL" id="CAJNRD030001137">
    <property type="protein sequence ID" value="CAG5109359.1"/>
    <property type="molecule type" value="Genomic_DNA"/>
</dbReference>
<evidence type="ECO:0000256" key="1">
    <source>
        <dbReference type="ARBA" id="ARBA00007469"/>
    </source>
</evidence>
<sequence length="208" mass="24402">RSRVKKRQICENTRAKNVNRTYEFDRLVLQQSWTPTLCYGYYRRENHGIIQIRSVTGLWPSLQQKTWPAFCNCSVEFNAKQLSPIITDLDTKWVSGYNNHTMKNLWIKYGTCGAKIDGINNQLDYFNKSLELYDKFNMHHLLSNLTMNPGKKCLTEALEGAFKIMLGKKLQIRCVFNRTTKEFYLLGVRLCFDLSFNLIDCEKNKFKG</sequence>
<feature type="non-terminal residue" evidence="3">
    <location>
        <position position="1"/>
    </location>
</feature>